<accession>A0A0G4G5G2</accession>
<proteinExistence type="predicted"/>
<reference evidence="1" key="1">
    <citation type="submission" date="2014-11" db="EMBL/GenBank/DDBJ databases">
        <authorList>
            <person name="Otto D Thomas"/>
            <person name="Naeem Raeece"/>
        </authorList>
    </citation>
    <scope>NUCLEOTIDE SEQUENCE</scope>
</reference>
<sequence>MAQKDIQFSPTVPPPRKDYTFQSAWFNALRTWLRFSCSLQGAEGFMGALILQTTEVDPPLAAACENAFNDLVTAKKWPKCVTQSVPAYSSSSADGGANDAAQQPAESDAAFKLRLTTFLREVYLDCVASSCVVASSDTRCHLYQNYIQNYKDQTFGKSLSVMELFKGFAKCIEATGSGLQISDRDLGEAFAKCLPPQIQQFAAAQGKAPEPKQDNASVSVTQLWARWQAWLSNRGCGGRGRYRVYYTETDENGFPLPPEKEEEGEGYYEEQEYEEPAYSDQELAHLLAVTTQRIQELSISLDAYLEQYGDQSQSESLHILVANPPV</sequence>
<organism evidence="1">
    <name type="scientific">Chromera velia CCMP2878</name>
    <dbReference type="NCBI Taxonomy" id="1169474"/>
    <lineage>
        <taxon>Eukaryota</taxon>
        <taxon>Sar</taxon>
        <taxon>Alveolata</taxon>
        <taxon>Colpodellida</taxon>
        <taxon>Chromeraceae</taxon>
        <taxon>Chromera</taxon>
    </lineage>
</organism>
<dbReference type="VEuPathDB" id="CryptoDB:Cvel_20373"/>
<protein>
    <submittedName>
        <fullName evidence="1">Uncharacterized protein</fullName>
    </submittedName>
</protein>
<dbReference type="PhylomeDB" id="A0A0G4G5G2"/>
<gene>
    <name evidence="1" type="ORF">Cvel_20373</name>
</gene>
<name>A0A0G4G5G2_9ALVE</name>
<evidence type="ECO:0000313" key="1">
    <source>
        <dbReference type="EMBL" id="CEM23806.1"/>
    </source>
</evidence>
<dbReference type="AlphaFoldDB" id="A0A0G4G5G2"/>
<dbReference type="EMBL" id="CDMZ01000908">
    <property type="protein sequence ID" value="CEM23806.1"/>
    <property type="molecule type" value="Genomic_DNA"/>
</dbReference>